<proteinExistence type="inferred from homology"/>
<organism evidence="17 18">
    <name type="scientific">Virgibacillus dokdonensis</name>
    <dbReference type="NCBI Taxonomy" id="302167"/>
    <lineage>
        <taxon>Bacteria</taxon>
        <taxon>Bacillati</taxon>
        <taxon>Bacillota</taxon>
        <taxon>Bacilli</taxon>
        <taxon>Bacillales</taxon>
        <taxon>Bacillaceae</taxon>
        <taxon>Virgibacillus</taxon>
    </lineage>
</organism>
<dbReference type="EC" id="3.5.4.19" evidence="15"/>
<comment type="pathway">
    <text evidence="4 15">Amino-acid biosynthesis; L-histidine biosynthesis; L-histidine from 5-phospho-alpha-D-ribose 1-diphosphate: step 3/9.</text>
</comment>
<dbReference type="HAMAP" id="MF_01019">
    <property type="entry name" value="HisIE"/>
    <property type="match status" value="1"/>
</dbReference>
<evidence type="ECO:0000256" key="10">
    <source>
        <dbReference type="ARBA" id="ARBA00022741"/>
    </source>
</evidence>
<comment type="catalytic activity">
    <reaction evidence="2 15">
        <text>1-(5-phospho-beta-D-ribosyl)-ATP + H2O = 1-(5-phospho-beta-D-ribosyl)-5'-AMP + diphosphate + H(+)</text>
        <dbReference type="Rhea" id="RHEA:22828"/>
        <dbReference type="ChEBI" id="CHEBI:15377"/>
        <dbReference type="ChEBI" id="CHEBI:15378"/>
        <dbReference type="ChEBI" id="CHEBI:33019"/>
        <dbReference type="ChEBI" id="CHEBI:59457"/>
        <dbReference type="ChEBI" id="CHEBI:73183"/>
        <dbReference type="EC" id="3.6.1.31"/>
    </reaction>
</comment>
<keyword evidence="18" id="KW-1185">Reference proteome</keyword>
<dbReference type="Pfam" id="PF01503">
    <property type="entry name" value="PRA-PH"/>
    <property type="match status" value="1"/>
</dbReference>
<dbReference type="PANTHER" id="PTHR42945:SF9">
    <property type="entry name" value="HISTIDINE BIOSYNTHESIS BIFUNCTIONAL PROTEIN HISIE"/>
    <property type="match status" value="1"/>
</dbReference>
<evidence type="ECO:0000256" key="14">
    <source>
        <dbReference type="ARBA" id="ARBA00023268"/>
    </source>
</evidence>
<dbReference type="RefSeq" id="WP_101932661.1">
    <property type="nucleotide sequence ID" value="NZ_CP018622.1"/>
</dbReference>
<keyword evidence="9 15" id="KW-0028">Amino-acid biosynthesis</keyword>
<evidence type="ECO:0000256" key="7">
    <source>
        <dbReference type="ARBA" id="ARBA00008299"/>
    </source>
</evidence>
<evidence type="ECO:0000256" key="2">
    <source>
        <dbReference type="ARBA" id="ARBA00001460"/>
    </source>
</evidence>
<protein>
    <recommendedName>
        <fullName evidence="15">Histidine biosynthesis bifunctional protein HisIE</fullName>
    </recommendedName>
    <domain>
        <recommendedName>
            <fullName evidence="15">Phosphoribosyl-AMP cyclohydrolase</fullName>
            <shortName evidence="15">PRA-CH</shortName>
            <ecNumber evidence="15">3.5.4.19</ecNumber>
        </recommendedName>
    </domain>
    <domain>
        <recommendedName>
            <fullName evidence="15">Phosphoribosyl-ATP pyrophosphatase</fullName>
            <shortName evidence="15">PRA-PH</shortName>
            <ecNumber evidence="15">3.6.1.31</ecNumber>
        </recommendedName>
    </domain>
</protein>
<dbReference type="CDD" id="cd11534">
    <property type="entry name" value="NTP-PPase_HisIE_like"/>
    <property type="match status" value="1"/>
</dbReference>
<dbReference type="InterPro" id="IPR023019">
    <property type="entry name" value="His_synth_HisIE"/>
</dbReference>
<evidence type="ECO:0000259" key="16">
    <source>
        <dbReference type="Pfam" id="PF01502"/>
    </source>
</evidence>
<dbReference type="Gene3D" id="1.10.287.1080">
    <property type="entry name" value="MazG-like"/>
    <property type="match status" value="1"/>
</dbReference>
<dbReference type="EC" id="3.6.1.31" evidence="15"/>
<dbReference type="NCBIfam" id="TIGR03188">
    <property type="entry name" value="histidine_hisI"/>
    <property type="match status" value="1"/>
</dbReference>
<keyword evidence="13 15" id="KW-0368">Histidine biosynthesis</keyword>
<dbReference type="InterPro" id="IPR038019">
    <property type="entry name" value="PRib_AMP_CycHydrolase_sf"/>
</dbReference>
<comment type="caution">
    <text evidence="17">The sequence shown here is derived from an EMBL/GenBank/DDBJ whole genome shotgun (WGS) entry which is preliminary data.</text>
</comment>
<dbReference type="HAMAP" id="MF_01021">
    <property type="entry name" value="HisI"/>
    <property type="match status" value="1"/>
</dbReference>
<evidence type="ECO:0000256" key="13">
    <source>
        <dbReference type="ARBA" id="ARBA00023102"/>
    </source>
</evidence>
<dbReference type="Gene3D" id="3.10.20.810">
    <property type="entry name" value="Phosphoribosyl-AMP cyclohydrolase"/>
    <property type="match status" value="1"/>
</dbReference>
<dbReference type="HAMAP" id="MF_01020">
    <property type="entry name" value="HisE"/>
    <property type="match status" value="1"/>
</dbReference>
<dbReference type="SUPFAM" id="SSF101386">
    <property type="entry name" value="all-alpha NTP pyrophosphatases"/>
    <property type="match status" value="1"/>
</dbReference>
<keyword evidence="11 15" id="KW-0378">Hydrolase</keyword>
<dbReference type="GO" id="GO:0004636">
    <property type="term" value="F:phosphoribosyl-ATP diphosphatase activity"/>
    <property type="evidence" value="ECO:0007669"/>
    <property type="project" value="UniProtKB-EC"/>
</dbReference>
<dbReference type="InterPro" id="IPR002496">
    <property type="entry name" value="PRib_AMP_CycHydrolase_dom"/>
</dbReference>
<dbReference type="EMBL" id="JAZHPM010000050">
    <property type="protein sequence ID" value="MEF2293963.1"/>
    <property type="molecule type" value="Genomic_DNA"/>
</dbReference>
<evidence type="ECO:0000256" key="4">
    <source>
        <dbReference type="ARBA" id="ARBA00005169"/>
    </source>
</evidence>
<evidence type="ECO:0000256" key="5">
    <source>
        <dbReference type="ARBA" id="ARBA00005204"/>
    </source>
</evidence>
<evidence type="ECO:0000256" key="9">
    <source>
        <dbReference type="ARBA" id="ARBA00022605"/>
    </source>
</evidence>
<dbReference type="SUPFAM" id="SSF141734">
    <property type="entry name" value="HisI-like"/>
    <property type="match status" value="1"/>
</dbReference>
<dbReference type="InterPro" id="IPR008179">
    <property type="entry name" value="HisE"/>
</dbReference>
<dbReference type="PANTHER" id="PTHR42945">
    <property type="entry name" value="HISTIDINE BIOSYNTHESIS BIFUNCTIONAL PROTEIN"/>
    <property type="match status" value="1"/>
</dbReference>
<evidence type="ECO:0000256" key="8">
    <source>
        <dbReference type="ARBA" id="ARBA00022490"/>
    </source>
</evidence>
<comment type="similarity">
    <text evidence="6 15">In the C-terminal section; belongs to the PRA-PH family.</text>
</comment>
<feature type="domain" description="Phosphoribosyl-AMP cyclohydrolase" evidence="16">
    <location>
        <begin position="29"/>
        <end position="101"/>
    </location>
</feature>
<comment type="subcellular location">
    <subcellularLocation>
        <location evidence="3 15">Cytoplasm</location>
    </subcellularLocation>
</comment>
<dbReference type="NCBIfam" id="NF000768">
    <property type="entry name" value="PRK00051.1"/>
    <property type="match status" value="1"/>
</dbReference>
<dbReference type="GO" id="GO:0004635">
    <property type="term" value="F:phosphoribosyl-AMP cyclohydrolase activity"/>
    <property type="evidence" value="ECO:0007669"/>
    <property type="project" value="UniProtKB-EC"/>
</dbReference>
<evidence type="ECO:0000256" key="15">
    <source>
        <dbReference type="HAMAP-Rule" id="MF_01019"/>
    </source>
</evidence>
<sequence>MMMKQITFDDNGLAPAIVQDADTGQVLTLAYMNEEALKKTIATKEAWFYSRKRQELWHKGATSGNKQVVHSMSIDCDQDAILLQVKPQGPACHTGEETCFHKDVFQDQPASFIMTKQLTEKIKTRKENPLPGAYTTYLFAEGMDKILKKVGEETSEVIIGAKNNDKSEVTWEIADLTYHTLVLMELLDVSVTDIKRELLKRHLQKGDGKK</sequence>
<keyword evidence="12 15" id="KW-0067">ATP-binding</keyword>
<keyword evidence="8 15" id="KW-0963">Cytoplasm</keyword>
<accession>A0ABU7VJW5</accession>
<dbReference type="InterPro" id="IPR026660">
    <property type="entry name" value="PRA-CH"/>
</dbReference>
<evidence type="ECO:0000313" key="17">
    <source>
        <dbReference type="EMBL" id="MEF2293963.1"/>
    </source>
</evidence>
<evidence type="ECO:0000313" key="18">
    <source>
        <dbReference type="Proteomes" id="UP001356080"/>
    </source>
</evidence>
<comment type="similarity">
    <text evidence="7 15">In the N-terminal section; belongs to the PRA-CH family.</text>
</comment>
<evidence type="ECO:0000256" key="6">
    <source>
        <dbReference type="ARBA" id="ARBA00007731"/>
    </source>
</evidence>
<keyword evidence="14 15" id="KW-0511">Multifunctional enzyme</keyword>
<reference evidence="17 18" key="1">
    <citation type="submission" date="2024-01" db="EMBL/GenBank/DDBJ databases">
        <title>Survival strategy associated with biotechnological potential of Virgibacillus dokdonensis T4.6 isolated from salt-fermented shrimp paste.</title>
        <authorList>
            <person name="Doan T.V."/>
            <person name="Quach N.T."/>
            <person name="Phi Q.-T."/>
        </authorList>
    </citation>
    <scope>NUCLEOTIDE SEQUENCE [LARGE SCALE GENOMIC DNA]</scope>
    <source>
        <strain evidence="17 18">T4.6</strain>
    </source>
</reference>
<comment type="pathway">
    <text evidence="5 15">Amino-acid biosynthesis; L-histidine biosynthesis; L-histidine from 5-phospho-alpha-D-ribose 1-diphosphate: step 2/9.</text>
</comment>
<feature type="region of interest" description="Phosphoribosyl-ATP pyrophosphohydrolase" evidence="15">
    <location>
        <begin position="115"/>
        <end position="210"/>
    </location>
</feature>
<gene>
    <name evidence="15 17" type="primary">hisIE</name>
    <name evidence="15" type="synonym">hisI</name>
    <name evidence="17" type="ORF">V2W34_18395</name>
</gene>
<name>A0ABU7VJW5_9BACI</name>
<dbReference type="InterPro" id="IPR021130">
    <property type="entry name" value="PRib-ATP_PPHydrolase-like"/>
</dbReference>
<keyword evidence="10 15" id="KW-0547">Nucleotide-binding</keyword>
<evidence type="ECO:0000256" key="12">
    <source>
        <dbReference type="ARBA" id="ARBA00022840"/>
    </source>
</evidence>
<feature type="region of interest" description="Phosphoribosyl-AMP cyclohydrolase" evidence="15">
    <location>
        <begin position="1"/>
        <end position="114"/>
    </location>
</feature>
<evidence type="ECO:0000256" key="3">
    <source>
        <dbReference type="ARBA" id="ARBA00004496"/>
    </source>
</evidence>
<comment type="catalytic activity">
    <reaction evidence="1 15">
        <text>1-(5-phospho-beta-D-ribosyl)-5'-AMP + H2O = 1-(5-phospho-beta-D-ribosyl)-5-[(5-phospho-beta-D-ribosylamino)methylideneamino]imidazole-4-carboxamide</text>
        <dbReference type="Rhea" id="RHEA:20049"/>
        <dbReference type="ChEBI" id="CHEBI:15377"/>
        <dbReference type="ChEBI" id="CHEBI:58435"/>
        <dbReference type="ChEBI" id="CHEBI:59457"/>
        <dbReference type="EC" id="3.5.4.19"/>
    </reaction>
</comment>
<dbReference type="Proteomes" id="UP001356080">
    <property type="component" value="Unassembled WGS sequence"/>
</dbReference>
<dbReference type="Pfam" id="PF01502">
    <property type="entry name" value="PRA-CH"/>
    <property type="match status" value="1"/>
</dbReference>
<dbReference type="NCBIfam" id="NF002747">
    <property type="entry name" value="PRK02759.1"/>
    <property type="match status" value="1"/>
</dbReference>
<evidence type="ECO:0000256" key="1">
    <source>
        <dbReference type="ARBA" id="ARBA00000024"/>
    </source>
</evidence>
<evidence type="ECO:0000256" key="11">
    <source>
        <dbReference type="ARBA" id="ARBA00022801"/>
    </source>
</evidence>